<evidence type="ECO:0000313" key="3">
    <source>
        <dbReference type="Proteomes" id="UP001151760"/>
    </source>
</evidence>
<protein>
    <submittedName>
        <fullName evidence="2">Reverse transcriptase domain-containing protein</fullName>
    </submittedName>
</protein>
<proteinExistence type="predicted"/>
<keyword evidence="2" id="KW-0695">RNA-directed DNA polymerase</keyword>
<organism evidence="2 3">
    <name type="scientific">Tanacetum coccineum</name>
    <dbReference type="NCBI Taxonomy" id="301880"/>
    <lineage>
        <taxon>Eukaryota</taxon>
        <taxon>Viridiplantae</taxon>
        <taxon>Streptophyta</taxon>
        <taxon>Embryophyta</taxon>
        <taxon>Tracheophyta</taxon>
        <taxon>Spermatophyta</taxon>
        <taxon>Magnoliopsida</taxon>
        <taxon>eudicotyledons</taxon>
        <taxon>Gunneridae</taxon>
        <taxon>Pentapetalae</taxon>
        <taxon>asterids</taxon>
        <taxon>campanulids</taxon>
        <taxon>Asterales</taxon>
        <taxon>Asteraceae</taxon>
        <taxon>Asteroideae</taxon>
        <taxon>Anthemideae</taxon>
        <taxon>Anthemidinae</taxon>
        <taxon>Tanacetum</taxon>
    </lineage>
</organism>
<dbReference type="GO" id="GO:0003964">
    <property type="term" value="F:RNA-directed DNA polymerase activity"/>
    <property type="evidence" value="ECO:0007669"/>
    <property type="project" value="UniProtKB-KW"/>
</dbReference>
<dbReference type="InterPro" id="IPR012337">
    <property type="entry name" value="RNaseH-like_sf"/>
</dbReference>
<dbReference type="InterPro" id="IPR036397">
    <property type="entry name" value="RNaseH_sf"/>
</dbReference>
<dbReference type="Proteomes" id="UP001151760">
    <property type="component" value="Unassembled WGS sequence"/>
</dbReference>
<dbReference type="Gene3D" id="1.10.340.70">
    <property type="match status" value="1"/>
</dbReference>
<comment type="caution">
    <text evidence="2">The sequence shown here is derived from an EMBL/GenBank/DDBJ whole genome shotgun (WGS) entry which is preliminary data.</text>
</comment>
<keyword evidence="3" id="KW-1185">Reference proteome</keyword>
<dbReference type="PANTHER" id="PTHR48475">
    <property type="entry name" value="RIBONUCLEASE H"/>
    <property type="match status" value="1"/>
</dbReference>
<keyword evidence="2" id="KW-0808">Transferase</keyword>
<dbReference type="PANTHER" id="PTHR48475:SF2">
    <property type="entry name" value="RIBONUCLEASE H"/>
    <property type="match status" value="1"/>
</dbReference>
<evidence type="ECO:0000259" key="1">
    <source>
        <dbReference type="Pfam" id="PF17921"/>
    </source>
</evidence>
<evidence type="ECO:0000313" key="2">
    <source>
        <dbReference type="EMBL" id="GJT86706.1"/>
    </source>
</evidence>
<name>A0ABQ5HFV7_9ASTR</name>
<reference evidence="2" key="2">
    <citation type="submission" date="2022-01" db="EMBL/GenBank/DDBJ databases">
        <authorList>
            <person name="Yamashiro T."/>
            <person name="Shiraishi A."/>
            <person name="Satake H."/>
            <person name="Nakayama K."/>
        </authorList>
    </citation>
    <scope>NUCLEOTIDE SEQUENCE</scope>
</reference>
<sequence>MIDGNLYCKSYLSPWLRCVGSVQAKSIIQEIHQGSREVHAGSWSVVSKIMKLGYYWPSMHNNAKALIQRCEACQIHSSIPSYRLLHKVGRSKTFSLYNRKARGEIRMGTYSMQIRDPPNNHFRQWETVSNGHMEVTNRDIVKGMERRLGKTHHGWVDELPRVLWAHKTTPKSSNGETPFILFYGFEADVPIEISVETKRIKEFEVRQNEKRRREDLDILEEQKGDNFH</sequence>
<dbReference type="Gene3D" id="3.30.420.10">
    <property type="entry name" value="Ribonuclease H-like superfamily/Ribonuclease H"/>
    <property type="match status" value="1"/>
</dbReference>
<dbReference type="SUPFAM" id="SSF53098">
    <property type="entry name" value="Ribonuclease H-like"/>
    <property type="match status" value="1"/>
</dbReference>
<dbReference type="Pfam" id="PF17921">
    <property type="entry name" value="Integrase_H2C2"/>
    <property type="match status" value="1"/>
</dbReference>
<feature type="domain" description="Integrase zinc-binding" evidence="1">
    <location>
        <begin position="24"/>
        <end position="76"/>
    </location>
</feature>
<dbReference type="EMBL" id="BQNB010019571">
    <property type="protein sequence ID" value="GJT86706.1"/>
    <property type="molecule type" value="Genomic_DNA"/>
</dbReference>
<gene>
    <name evidence="2" type="ORF">Tco_1068423</name>
</gene>
<keyword evidence="2" id="KW-0548">Nucleotidyltransferase</keyword>
<accession>A0ABQ5HFV7</accession>
<reference evidence="2" key="1">
    <citation type="journal article" date="2022" name="Int. J. Mol. Sci.">
        <title>Draft Genome of Tanacetum Coccineum: Genomic Comparison of Closely Related Tanacetum-Family Plants.</title>
        <authorList>
            <person name="Yamashiro T."/>
            <person name="Shiraishi A."/>
            <person name="Nakayama K."/>
            <person name="Satake H."/>
        </authorList>
    </citation>
    <scope>NUCLEOTIDE SEQUENCE</scope>
</reference>
<dbReference type="InterPro" id="IPR041588">
    <property type="entry name" value="Integrase_H2C2"/>
</dbReference>